<sequence>MRHQAQAHGHDRRHPAGKAATALALGALGVASYTAAAGVALFSIALDSRSPLSTFAHKSDPRFTRFDDSWRHSDGAATSWFLQTRQAMRLRSYDGLMLHAWRLDPDTAHPLPHCYAIVMHGYTGSPEETAPWALHYARLGFTVVCPAQRAHELSEGRYVTMGALERRDLMQWVNRIVAHDPQARILLHGNSLGAATVLLAVGDRHIAPHIAAVVADSAYVDATRQLCRSLASALRIPQWSTGPMAWCADLLLRLRAGADLHDADVLAAVRRMTVPAFFTQGGADVIVDPRSARRLRQAYRGTDGECLVVDGAVHTAQVETDPHAYWQAIDRFLARHFPIAQQAKR</sequence>
<dbReference type="RefSeq" id="WP_051920501.1">
    <property type="nucleotide sequence ID" value="NZ_JGYV01000001.1"/>
</dbReference>
<keyword evidence="1" id="KW-0812">Transmembrane</keyword>
<dbReference type="GO" id="GO:0016787">
    <property type="term" value="F:hydrolase activity"/>
    <property type="evidence" value="ECO:0007669"/>
    <property type="project" value="UniProtKB-KW"/>
</dbReference>
<keyword evidence="1" id="KW-1133">Transmembrane helix</keyword>
<protein>
    <submittedName>
        <fullName evidence="3">Alpha/beta superfamily hydrolase</fullName>
    </submittedName>
</protein>
<dbReference type="Gene3D" id="3.40.50.1820">
    <property type="entry name" value="alpha/beta hydrolase"/>
    <property type="match status" value="1"/>
</dbReference>
<dbReference type="OrthoDB" id="9786110at2"/>
<dbReference type="SUPFAM" id="SSF53474">
    <property type="entry name" value="alpha/beta-Hydrolases"/>
    <property type="match status" value="1"/>
</dbReference>
<dbReference type="Proteomes" id="UP000029067">
    <property type="component" value="Unassembled WGS sequence"/>
</dbReference>
<feature type="transmembrane region" description="Helical" evidence="1">
    <location>
        <begin position="21"/>
        <end position="46"/>
    </location>
</feature>
<dbReference type="STRING" id="1688.BCUN_0440"/>
<keyword evidence="1" id="KW-0472">Membrane</keyword>
<proteinExistence type="predicted"/>
<dbReference type="EMBL" id="JGYV01000001">
    <property type="protein sequence ID" value="KFI65941.1"/>
    <property type="molecule type" value="Genomic_DNA"/>
</dbReference>
<keyword evidence="3" id="KW-0378">Hydrolase</keyword>
<dbReference type="Pfam" id="PF12146">
    <property type="entry name" value="Hydrolase_4"/>
    <property type="match status" value="1"/>
</dbReference>
<keyword evidence="4" id="KW-1185">Reference proteome</keyword>
<evidence type="ECO:0000256" key="1">
    <source>
        <dbReference type="SAM" id="Phobius"/>
    </source>
</evidence>
<dbReference type="PANTHER" id="PTHR43358:SF4">
    <property type="entry name" value="ALPHA_BETA HYDROLASE FOLD-1 DOMAIN-CONTAINING PROTEIN"/>
    <property type="match status" value="1"/>
</dbReference>
<dbReference type="InterPro" id="IPR022742">
    <property type="entry name" value="Hydrolase_4"/>
</dbReference>
<gene>
    <name evidence="3" type="ORF">BCUN_0440</name>
</gene>
<dbReference type="AlphaFoldDB" id="A0A087B4J1"/>
<reference evidence="3 4" key="1">
    <citation type="submission" date="2014-03" db="EMBL/GenBank/DDBJ databases">
        <title>Genomics of Bifidobacteria.</title>
        <authorList>
            <person name="Ventura M."/>
            <person name="Milani C."/>
            <person name="Lugli G.A."/>
        </authorList>
    </citation>
    <scope>NUCLEOTIDE SEQUENCE [LARGE SCALE GENOMIC DNA]</scope>
    <source>
        <strain evidence="3 4">LMG 10738</strain>
    </source>
</reference>
<dbReference type="eggNOG" id="COG1073">
    <property type="taxonomic scope" value="Bacteria"/>
</dbReference>
<organism evidence="3 4">
    <name type="scientific">Bifidobacterium cuniculi</name>
    <dbReference type="NCBI Taxonomy" id="1688"/>
    <lineage>
        <taxon>Bacteria</taxon>
        <taxon>Bacillati</taxon>
        <taxon>Actinomycetota</taxon>
        <taxon>Actinomycetes</taxon>
        <taxon>Bifidobacteriales</taxon>
        <taxon>Bifidobacteriaceae</taxon>
        <taxon>Bifidobacterium</taxon>
    </lineage>
</organism>
<comment type="caution">
    <text evidence="3">The sequence shown here is derived from an EMBL/GenBank/DDBJ whole genome shotgun (WGS) entry which is preliminary data.</text>
</comment>
<evidence type="ECO:0000313" key="4">
    <source>
        <dbReference type="Proteomes" id="UP000029067"/>
    </source>
</evidence>
<evidence type="ECO:0000259" key="2">
    <source>
        <dbReference type="Pfam" id="PF12146"/>
    </source>
</evidence>
<dbReference type="InterPro" id="IPR052920">
    <property type="entry name" value="DNA-binding_regulatory"/>
</dbReference>
<name>A0A087B4J1_9BIFI</name>
<accession>A0A087B4J1</accession>
<dbReference type="InterPro" id="IPR029058">
    <property type="entry name" value="AB_hydrolase_fold"/>
</dbReference>
<dbReference type="PANTHER" id="PTHR43358">
    <property type="entry name" value="ALPHA/BETA-HYDROLASE"/>
    <property type="match status" value="1"/>
</dbReference>
<evidence type="ECO:0000313" key="3">
    <source>
        <dbReference type="EMBL" id="KFI65941.1"/>
    </source>
</evidence>
<feature type="domain" description="Serine aminopeptidase S33" evidence="2">
    <location>
        <begin position="117"/>
        <end position="227"/>
    </location>
</feature>